<evidence type="ECO:0000256" key="1">
    <source>
        <dbReference type="SAM" id="MobiDB-lite"/>
    </source>
</evidence>
<dbReference type="PaxDb" id="4113-PGSC0003DMT400087879"/>
<dbReference type="EnsemblPlants" id="PGSC0003DMT400087879">
    <property type="protein sequence ID" value="PGSC0003DMT400087879"/>
    <property type="gene ID" value="PGSC0003DMG400037450"/>
</dbReference>
<feature type="compositionally biased region" description="Polar residues" evidence="1">
    <location>
        <begin position="75"/>
        <end position="91"/>
    </location>
</feature>
<accession>M1DER5</accession>
<evidence type="ECO:0000313" key="3">
    <source>
        <dbReference type="Proteomes" id="UP000011115"/>
    </source>
</evidence>
<sequence>MKMAMDNYLNHLWINNIMNPLAPAVAPMLHHNMQQHWGLPTHFNPLINPMTNPKPLFLRSSGTYPKQPSVLSLDITTSSKNDFSSNPNSIRNPPGEPRKSSYHELVHRNIKPKRSSPYVVPSVRGRSSIKVALF</sequence>
<dbReference type="HOGENOM" id="CLU_1899884_0_0_1"/>
<keyword evidence="3" id="KW-1185">Reference proteome</keyword>
<dbReference type="AlphaFoldDB" id="M1DER5"/>
<proteinExistence type="predicted"/>
<reference evidence="2" key="2">
    <citation type="submission" date="2015-06" db="UniProtKB">
        <authorList>
            <consortium name="EnsemblPlants"/>
        </authorList>
    </citation>
    <scope>IDENTIFICATION</scope>
    <source>
        <strain evidence="2">DM1-3 516 R44</strain>
    </source>
</reference>
<dbReference type="InParanoid" id="M1DER5"/>
<dbReference type="Gramene" id="PGSC0003DMT400087879">
    <property type="protein sequence ID" value="PGSC0003DMT400087879"/>
    <property type="gene ID" value="PGSC0003DMG400037450"/>
</dbReference>
<dbReference type="Proteomes" id="UP000011115">
    <property type="component" value="Unassembled WGS sequence"/>
</dbReference>
<organism evidence="2 3">
    <name type="scientific">Solanum tuberosum</name>
    <name type="common">Potato</name>
    <dbReference type="NCBI Taxonomy" id="4113"/>
    <lineage>
        <taxon>Eukaryota</taxon>
        <taxon>Viridiplantae</taxon>
        <taxon>Streptophyta</taxon>
        <taxon>Embryophyta</taxon>
        <taxon>Tracheophyta</taxon>
        <taxon>Spermatophyta</taxon>
        <taxon>Magnoliopsida</taxon>
        <taxon>eudicotyledons</taxon>
        <taxon>Gunneridae</taxon>
        <taxon>Pentapetalae</taxon>
        <taxon>asterids</taxon>
        <taxon>lamiids</taxon>
        <taxon>Solanales</taxon>
        <taxon>Solanaceae</taxon>
        <taxon>Solanoideae</taxon>
        <taxon>Solaneae</taxon>
        <taxon>Solanum</taxon>
    </lineage>
</organism>
<reference evidence="3" key="1">
    <citation type="journal article" date="2011" name="Nature">
        <title>Genome sequence and analysis of the tuber crop potato.</title>
        <authorList>
            <consortium name="The Potato Genome Sequencing Consortium"/>
        </authorList>
    </citation>
    <scope>NUCLEOTIDE SEQUENCE [LARGE SCALE GENOMIC DNA]</scope>
    <source>
        <strain evidence="3">cv. DM1-3 516 R44</strain>
    </source>
</reference>
<feature type="region of interest" description="Disordered" evidence="1">
    <location>
        <begin position="75"/>
        <end position="101"/>
    </location>
</feature>
<evidence type="ECO:0000313" key="2">
    <source>
        <dbReference type="EnsemblPlants" id="PGSC0003DMT400087879"/>
    </source>
</evidence>
<name>M1DER5_SOLTU</name>
<protein>
    <submittedName>
        <fullName evidence="2">Uncharacterized protein</fullName>
    </submittedName>
</protein>